<feature type="region of interest" description="Disordered" evidence="1">
    <location>
        <begin position="1"/>
        <end position="36"/>
    </location>
</feature>
<feature type="compositionally biased region" description="Gly residues" evidence="1">
    <location>
        <begin position="18"/>
        <end position="33"/>
    </location>
</feature>
<protein>
    <submittedName>
        <fullName evidence="2">Uncharacterized protein</fullName>
    </submittedName>
</protein>
<evidence type="ECO:0000256" key="1">
    <source>
        <dbReference type="SAM" id="MobiDB-lite"/>
    </source>
</evidence>
<feature type="compositionally biased region" description="Basic and acidic residues" evidence="1">
    <location>
        <begin position="129"/>
        <end position="153"/>
    </location>
</feature>
<sequence length="153" mass="17446">MGRPKLDPNLTHWRRGGRGGGKVNRGGRGGGRGEPNVKVEPEFEVKHVVDEGDGIDIPDMDIIVSSILNLRSSNYSDAEIMFFLGINESQLMEFWCLNVETNVQEETQTVQVNEEEINEEEVNDEDTHEEQHPRKQDEEDPTNQKEEAIREDN</sequence>
<gene>
    <name evidence="2" type="ORF">LSALG_LOCUS4122</name>
</gene>
<dbReference type="AlphaFoldDB" id="A0AA35Y7B5"/>
<proteinExistence type="predicted"/>
<dbReference type="EMBL" id="OX465086">
    <property type="protein sequence ID" value="CAI9263432.1"/>
    <property type="molecule type" value="Genomic_DNA"/>
</dbReference>
<accession>A0AA35Y7B5</accession>
<name>A0AA35Y7B5_LACSI</name>
<organism evidence="2 3">
    <name type="scientific">Lactuca saligna</name>
    <name type="common">Willowleaf lettuce</name>
    <dbReference type="NCBI Taxonomy" id="75948"/>
    <lineage>
        <taxon>Eukaryota</taxon>
        <taxon>Viridiplantae</taxon>
        <taxon>Streptophyta</taxon>
        <taxon>Embryophyta</taxon>
        <taxon>Tracheophyta</taxon>
        <taxon>Spermatophyta</taxon>
        <taxon>Magnoliopsida</taxon>
        <taxon>eudicotyledons</taxon>
        <taxon>Gunneridae</taxon>
        <taxon>Pentapetalae</taxon>
        <taxon>asterids</taxon>
        <taxon>campanulids</taxon>
        <taxon>Asterales</taxon>
        <taxon>Asteraceae</taxon>
        <taxon>Cichorioideae</taxon>
        <taxon>Cichorieae</taxon>
        <taxon>Lactucinae</taxon>
        <taxon>Lactuca</taxon>
    </lineage>
</organism>
<dbReference type="Proteomes" id="UP001177003">
    <property type="component" value="Chromosome 0"/>
</dbReference>
<feature type="compositionally biased region" description="Acidic residues" evidence="1">
    <location>
        <begin position="113"/>
        <end position="128"/>
    </location>
</feature>
<feature type="region of interest" description="Disordered" evidence="1">
    <location>
        <begin position="108"/>
        <end position="153"/>
    </location>
</feature>
<evidence type="ECO:0000313" key="2">
    <source>
        <dbReference type="EMBL" id="CAI9263432.1"/>
    </source>
</evidence>
<evidence type="ECO:0000313" key="3">
    <source>
        <dbReference type="Proteomes" id="UP001177003"/>
    </source>
</evidence>
<reference evidence="2" key="1">
    <citation type="submission" date="2023-04" db="EMBL/GenBank/DDBJ databases">
        <authorList>
            <person name="Vijverberg K."/>
            <person name="Xiong W."/>
            <person name="Schranz E."/>
        </authorList>
    </citation>
    <scope>NUCLEOTIDE SEQUENCE</scope>
</reference>
<keyword evidence="3" id="KW-1185">Reference proteome</keyword>